<feature type="transmembrane region" description="Helical" evidence="1">
    <location>
        <begin position="366"/>
        <end position="385"/>
    </location>
</feature>
<feature type="transmembrane region" description="Helical" evidence="1">
    <location>
        <begin position="314"/>
        <end position="333"/>
    </location>
</feature>
<feature type="transmembrane region" description="Helical" evidence="1">
    <location>
        <begin position="340"/>
        <end position="360"/>
    </location>
</feature>
<keyword evidence="1" id="KW-1133">Transmembrane helix</keyword>
<comment type="caution">
    <text evidence="2">The sequence shown here is derived from an EMBL/GenBank/DDBJ whole genome shotgun (WGS) entry which is preliminary data.</text>
</comment>
<dbReference type="InterPro" id="IPR018763">
    <property type="entry name" value="DUF2334"/>
</dbReference>
<keyword evidence="1" id="KW-0472">Membrane</keyword>
<dbReference type="Gene3D" id="3.20.20.370">
    <property type="entry name" value="Glycoside hydrolase/deacetylase"/>
    <property type="match status" value="1"/>
</dbReference>
<dbReference type="Proteomes" id="UP000708576">
    <property type="component" value="Unassembled WGS sequence"/>
</dbReference>
<dbReference type="Pfam" id="PF10096">
    <property type="entry name" value="DUF2334"/>
    <property type="match status" value="1"/>
</dbReference>
<proteinExistence type="predicted"/>
<dbReference type="RefSeq" id="WP_212216330.1">
    <property type="nucleotide sequence ID" value="NZ_JAGUCO010000008.1"/>
</dbReference>
<name>A0ABS5JW11_9BACT</name>
<evidence type="ECO:0000313" key="2">
    <source>
        <dbReference type="EMBL" id="MBS2099085.1"/>
    </source>
</evidence>
<evidence type="ECO:0000256" key="1">
    <source>
        <dbReference type="SAM" id="Phobius"/>
    </source>
</evidence>
<dbReference type="InterPro" id="IPR011330">
    <property type="entry name" value="Glyco_hydro/deAcase_b/a-brl"/>
</dbReference>
<dbReference type="SUPFAM" id="SSF88713">
    <property type="entry name" value="Glycoside hydrolase/deacetylase"/>
    <property type="match status" value="1"/>
</dbReference>
<dbReference type="EMBL" id="JAGUCO010000008">
    <property type="protein sequence ID" value="MBS2099085.1"/>
    <property type="molecule type" value="Genomic_DNA"/>
</dbReference>
<sequence>MRLKVHILIVSLLSIALFSLKASECKVKIIFRYDDYSSDSDTKLEEQLFKLFKENDIPLVVGVIPFHKSEEDFMEADSSKGLSDDKTELLDRYIKYGIVEVGLHGFSHFNNSIDINNKSEFKGLHYSKQHQLISSGKTYLDSVFNIDCRTFIPPWNSYDSTTVKVLKELDFKIVSSNINHDFSFNDDSILFMPYQSDIDEVDSYLVNAESLQANTQKYIVVLFHSYDFQSNDSCRSVIQIETLDKLLKHLHNLEGVSFTTFNEVYETISDNSSFSKSHIWRKKLNKKLPSFYNIENTSLLMEWKIYRTSIFLKFLSWYLLMLFAGILSGIVVIRILKFKLVLFFVLSVIILLVVINVNISETYYKIWSLLLVCIGMWGSVLFNIMRENYKFR</sequence>
<gene>
    <name evidence="2" type="ORF">KEM10_12405</name>
</gene>
<keyword evidence="1" id="KW-0812">Transmembrane</keyword>
<reference evidence="2 3" key="1">
    <citation type="journal article" date="2015" name="Int. J. Syst. Evol. Microbiol.">
        <title>Carboxylicivirga linearis sp. nov., isolated from a sea cucumber culture pond.</title>
        <authorList>
            <person name="Wang F.Q."/>
            <person name="Zhou Y.X."/>
            <person name="Lin X.Z."/>
            <person name="Chen G.J."/>
            <person name="Du Z.J."/>
        </authorList>
    </citation>
    <scope>NUCLEOTIDE SEQUENCE [LARGE SCALE GENOMIC DNA]</scope>
    <source>
        <strain evidence="2 3">FB218</strain>
    </source>
</reference>
<accession>A0ABS5JW11</accession>
<protein>
    <submittedName>
        <fullName evidence="2">DUF2334 domain-containing protein</fullName>
    </submittedName>
</protein>
<organism evidence="2 3">
    <name type="scientific">Carboxylicivirga linearis</name>
    <dbReference type="NCBI Taxonomy" id="1628157"/>
    <lineage>
        <taxon>Bacteria</taxon>
        <taxon>Pseudomonadati</taxon>
        <taxon>Bacteroidota</taxon>
        <taxon>Bacteroidia</taxon>
        <taxon>Marinilabiliales</taxon>
        <taxon>Marinilabiliaceae</taxon>
        <taxon>Carboxylicivirga</taxon>
    </lineage>
</organism>
<keyword evidence="3" id="KW-1185">Reference proteome</keyword>
<evidence type="ECO:0000313" key="3">
    <source>
        <dbReference type="Proteomes" id="UP000708576"/>
    </source>
</evidence>